<dbReference type="EMBL" id="DQ645539">
    <property type="protein sequence ID" value="ABF70880.1"/>
    <property type="molecule type" value="Genomic_DNA"/>
</dbReference>
<keyword evidence="1" id="KW-0472">Membrane</keyword>
<sequence>MQPFSFSYRCEKSKYLSVCVGSVCSYRSISSSVGVLRYFRSCLRSQKTLEKPTPTKIQVSLSLLGAELKKMEICAMWNHRIFHFGLDQASQASSRTFSSTTRKGNPISVRLCLISMRLVVAALPIFLVLVMWFGSQGSLPIDPHILEAVKGSFVRQGVLTICRLLGFDMPVFIIILAAKIFYKILFWLWGI</sequence>
<keyword evidence="1" id="KW-1133">Transmembrane helix</keyword>
<keyword evidence="1" id="KW-0812">Transmembrane</keyword>
<proteinExistence type="predicted"/>
<feature type="transmembrane region" description="Helical" evidence="1">
    <location>
        <begin position="111"/>
        <end position="133"/>
    </location>
</feature>
<evidence type="ECO:0000313" key="2">
    <source>
        <dbReference type="EMBL" id="ABF70880.1"/>
    </source>
</evidence>
<accession>Q0GR53</accession>
<keyword evidence="2" id="KW-0496">Mitochondrion</keyword>
<dbReference type="GeneID" id="4267122"/>
<dbReference type="AlphaFoldDB" id="Q0GR53"/>
<dbReference type="RefSeq" id="YP_740385.1">
    <property type="nucleotide sequence ID" value="NC_008332.1"/>
</dbReference>
<evidence type="ECO:0000256" key="1">
    <source>
        <dbReference type="SAM" id="Phobius"/>
    </source>
</evidence>
<geneLocation type="mitochondrion" evidence="2"/>
<feature type="transmembrane region" description="Helical" evidence="1">
    <location>
        <begin position="169"/>
        <end position="189"/>
    </location>
</feature>
<name>Q0GR53_ZEAMP</name>
<gene>
    <name evidence="2" type="primary">orf191</name>
</gene>
<protein>
    <submittedName>
        <fullName evidence="2">Uncharacterized protein orf191</fullName>
    </submittedName>
</protein>
<reference evidence="2" key="1">
    <citation type="submission" date="2006-05" db="EMBL/GenBank/DDBJ databases">
        <title>The complete mitochondrial genomes of five close relatives of maize.</title>
        <authorList>
            <person name="Allen J.O."/>
            <person name="Minx P."/>
            <person name="Fauron C.M."/>
            <person name="Oddiraju S."/>
            <person name="Clifton S.W."/>
            <person name="Newton K.J."/>
        </authorList>
    </citation>
    <scope>NUCLEOTIDE SEQUENCE</scope>
</reference>
<organism evidence="2">
    <name type="scientific">Zea mays subsp. parviglumis</name>
    <name type="common">Balsas teosinte</name>
    <dbReference type="NCBI Taxonomy" id="76912"/>
    <lineage>
        <taxon>Eukaryota</taxon>
        <taxon>Viridiplantae</taxon>
        <taxon>Streptophyta</taxon>
        <taxon>Embryophyta</taxon>
        <taxon>Tracheophyta</taxon>
        <taxon>Spermatophyta</taxon>
        <taxon>Magnoliopsida</taxon>
        <taxon>Liliopsida</taxon>
        <taxon>Poales</taxon>
        <taxon>Poaceae</taxon>
        <taxon>PACMAD clade</taxon>
        <taxon>Panicoideae</taxon>
        <taxon>Andropogonodae</taxon>
        <taxon>Andropogoneae</taxon>
        <taxon>Tripsacinae</taxon>
        <taxon>Zea</taxon>
    </lineage>
</organism>